<evidence type="ECO:0000313" key="7">
    <source>
        <dbReference type="EMBL" id="MBD2847554.1"/>
    </source>
</evidence>
<dbReference type="Proteomes" id="UP000621560">
    <property type="component" value="Unassembled WGS sequence"/>
</dbReference>
<feature type="transmembrane region" description="Helical" evidence="6">
    <location>
        <begin position="300"/>
        <end position="324"/>
    </location>
</feature>
<evidence type="ECO:0000313" key="8">
    <source>
        <dbReference type="Proteomes" id="UP000621560"/>
    </source>
</evidence>
<evidence type="ECO:0000256" key="1">
    <source>
        <dbReference type="ARBA" id="ARBA00004651"/>
    </source>
</evidence>
<organism evidence="7 8">
    <name type="scientific">Paenibacillus sabuli</name>
    <dbReference type="NCBI Taxonomy" id="2772509"/>
    <lineage>
        <taxon>Bacteria</taxon>
        <taxon>Bacillati</taxon>
        <taxon>Bacillota</taxon>
        <taxon>Bacilli</taxon>
        <taxon>Bacillales</taxon>
        <taxon>Paenibacillaceae</taxon>
        <taxon>Paenibacillus</taxon>
    </lineage>
</organism>
<evidence type="ECO:0000256" key="5">
    <source>
        <dbReference type="ARBA" id="ARBA00023136"/>
    </source>
</evidence>
<dbReference type="RefSeq" id="WP_190920664.1">
    <property type="nucleotide sequence ID" value="NZ_JACXIZ010000041.1"/>
</dbReference>
<dbReference type="PANTHER" id="PTHR30250">
    <property type="entry name" value="PST FAMILY PREDICTED COLANIC ACID TRANSPORTER"/>
    <property type="match status" value="1"/>
</dbReference>
<evidence type="ECO:0000256" key="2">
    <source>
        <dbReference type="ARBA" id="ARBA00022475"/>
    </source>
</evidence>
<dbReference type="PANTHER" id="PTHR30250:SF28">
    <property type="entry name" value="POLYSACCHARIDE BIOSYNTHESIS PROTEIN"/>
    <property type="match status" value="1"/>
</dbReference>
<reference evidence="7" key="1">
    <citation type="submission" date="2020-09" db="EMBL/GenBank/DDBJ databases">
        <title>A novel bacterium of genus Paenibacillus, isolated from South China Sea.</title>
        <authorList>
            <person name="Huang H."/>
            <person name="Mo K."/>
            <person name="Hu Y."/>
        </authorList>
    </citation>
    <scope>NUCLEOTIDE SEQUENCE</scope>
    <source>
        <strain evidence="7">IB182496</strain>
    </source>
</reference>
<evidence type="ECO:0000256" key="3">
    <source>
        <dbReference type="ARBA" id="ARBA00022692"/>
    </source>
</evidence>
<keyword evidence="5 6" id="KW-0472">Membrane</keyword>
<accession>A0A927BY50</accession>
<feature type="transmembrane region" description="Helical" evidence="6">
    <location>
        <begin position="237"/>
        <end position="259"/>
    </location>
</feature>
<feature type="transmembrane region" description="Helical" evidence="6">
    <location>
        <begin position="330"/>
        <end position="350"/>
    </location>
</feature>
<feature type="transmembrane region" description="Helical" evidence="6">
    <location>
        <begin position="79"/>
        <end position="99"/>
    </location>
</feature>
<name>A0A927BY50_9BACL</name>
<dbReference type="InterPro" id="IPR050833">
    <property type="entry name" value="Poly_Biosynth_Transport"/>
</dbReference>
<feature type="transmembrane region" description="Helical" evidence="6">
    <location>
        <begin position="41"/>
        <end position="59"/>
    </location>
</feature>
<comment type="caution">
    <text evidence="7">The sequence shown here is derived from an EMBL/GenBank/DDBJ whole genome shotgun (WGS) entry which is preliminary data.</text>
</comment>
<sequence length="427" mass="48143">MKINNTFLRGVIFVAGGTAFAQIINTLATPIVTRIYTPEEYGVLTIFTTVLGLLAFGGYKLEMGIPISNSDKNAANVTFLSMFALFTHAILLLILFILWHDELLVFFKIEPLDHYIYLLPLGVALLGLYQIFKQWAYRNKDFKIIAKTTIKQSVVGSISNIILGLSGLGVAGLIFGNILKESLGAYNIAKKYFSSYFFKLKYIKWTEILSSFIRFKDFPLYNFPAHILNSLSIKVPILFLSIIYGPQVVGYFGLASTVVRIPLRLIGTSVGDVFYSEAASIGRSDPSKLKNLSQLLMRKLIFAGSIPVLVLIFFAPELFSLVFGSQWSKAGVFASICAIMIFFTLIFAPLSRIYEIFEKQKLKILIDILKSIAIAILFLAAWLMQFDEYLTIFMYSILMSIYQLTLYFFAQKILGEKIKEINRDGEL</sequence>
<feature type="transmembrane region" description="Helical" evidence="6">
    <location>
        <begin position="7"/>
        <end position="29"/>
    </location>
</feature>
<comment type="subcellular location">
    <subcellularLocation>
        <location evidence="1">Cell membrane</location>
        <topology evidence="1">Multi-pass membrane protein</topology>
    </subcellularLocation>
</comment>
<dbReference type="AlphaFoldDB" id="A0A927BY50"/>
<proteinExistence type="predicted"/>
<keyword evidence="8" id="KW-1185">Reference proteome</keyword>
<evidence type="ECO:0000256" key="4">
    <source>
        <dbReference type="ARBA" id="ARBA00022989"/>
    </source>
</evidence>
<feature type="transmembrane region" description="Helical" evidence="6">
    <location>
        <begin position="389"/>
        <end position="410"/>
    </location>
</feature>
<feature type="transmembrane region" description="Helical" evidence="6">
    <location>
        <begin position="153"/>
        <end position="175"/>
    </location>
</feature>
<feature type="transmembrane region" description="Helical" evidence="6">
    <location>
        <begin position="114"/>
        <end position="132"/>
    </location>
</feature>
<gene>
    <name evidence="7" type="ORF">IDH44_20380</name>
</gene>
<dbReference type="GO" id="GO:0005886">
    <property type="term" value="C:plasma membrane"/>
    <property type="evidence" value="ECO:0007669"/>
    <property type="project" value="UniProtKB-SubCell"/>
</dbReference>
<evidence type="ECO:0000256" key="6">
    <source>
        <dbReference type="SAM" id="Phobius"/>
    </source>
</evidence>
<keyword evidence="2" id="KW-1003">Cell membrane</keyword>
<feature type="transmembrane region" description="Helical" evidence="6">
    <location>
        <begin position="362"/>
        <end position="383"/>
    </location>
</feature>
<keyword evidence="4 6" id="KW-1133">Transmembrane helix</keyword>
<keyword evidence="3 6" id="KW-0812">Transmembrane</keyword>
<dbReference type="Pfam" id="PF13440">
    <property type="entry name" value="Polysacc_synt_3"/>
    <property type="match status" value="1"/>
</dbReference>
<protein>
    <submittedName>
        <fullName evidence="7">Oligosaccharide flippase family protein</fullName>
    </submittedName>
</protein>
<dbReference type="EMBL" id="JACXIZ010000041">
    <property type="protein sequence ID" value="MBD2847554.1"/>
    <property type="molecule type" value="Genomic_DNA"/>
</dbReference>